<dbReference type="EnsemblPlants" id="evm.model.08.1390">
    <property type="protein sequence ID" value="cds.evm.model.08.1390"/>
    <property type="gene ID" value="evm.TU.08.1390"/>
</dbReference>
<evidence type="ECO:0000313" key="4">
    <source>
        <dbReference type="Proteomes" id="UP000596661"/>
    </source>
</evidence>
<evidence type="ECO:0000259" key="2">
    <source>
        <dbReference type="Pfam" id="PF22936"/>
    </source>
</evidence>
<evidence type="ECO:0000256" key="1">
    <source>
        <dbReference type="SAM" id="MobiDB-lite"/>
    </source>
</evidence>
<dbReference type="Proteomes" id="UP000596661">
    <property type="component" value="Chromosome 8"/>
</dbReference>
<organism evidence="3 4">
    <name type="scientific">Cannabis sativa</name>
    <name type="common">Hemp</name>
    <name type="synonym">Marijuana</name>
    <dbReference type="NCBI Taxonomy" id="3483"/>
    <lineage>
        <taxon>Eukaryota</taxon>
        <taxon>Viridiplantae</taxon>
        <taxon>Streptophyta</taxon>
        <taxon>Embryophyta</taxon>
        <taxon>Tracheophyta</taxon>
        <taxon>Spermatophyta</taxon>
        <taxon>Magnoliopsida</taxon>
        <taxon>eudicotyledons</taxon>
        <taxon>Gunneridae</taxon>
        <taxon>Pentapetalae</taxon>
        <taxon>rosids</taxon>
        <taxon>fabids</taxon>
        <taxon>Rosales</taxon>
        <taxon>Cannabaceae</taxon>
        <taxon>Cannabis</taxon>
    </lineage>
</organism>
<keyword evidence="4" id="KW-1185">Reference proteome</keyword>
<dbReference type="Pfam" id="PF22936">
    <property type="entry name" value="Pol_BBD"/>
    <property type="match status" value="1"/>
</dbReference>
<dbReference type="InterPro" id="IPR054722">
    <property type="entry name" value="PolX-like_BBD"/>
</dbReference>
<feature type="compositionally biased region" description="Pro residues" evidence="1">
    <location>
        <begin position="294"/>
        <end position="304"/>
    </location>
</feature>
<feature type="compositionally biased region" description="Polar residues" evidence="1">
    <location>
        <begin position="306"/>
        <end position="315"/>
    </location>
</feature>
<proteinExistence type="predicted"/>
<sequence>MGDSKAFPTEIEEHDNPQAYSSNTVPEFLDDYDWYADTGAANHVAQGMEQLDSQMAYSGPDALTVGNGKKLAISHVGNTSLPSSSLPLKLQSVLKVPHITKNLVSVLQLTKDNHVFLEFHSTCCFVKNKVTGTVLLKGRVKNDLYTLSHRSFVTPEVNIHCHLATSAHRPSIASALSSRSEKESDCNNNIAATSAITPCNDFSINKESNFSCFNLPVQAFTLQNSNVHPSHNSSMPTATFTTPILPTNSIYTSAEVQNTPNSGVPQEPAAVIGVPATSVTHNMNPPVAPSTLPTVPPSHQPPPEINASNCIPSMP</sequence>
<feature type="domain" description="Retrovirus-related Pol polyprotein from transposon TNT 1-94-like beta-barrel" evidence="2">
    <location>
        <begin position="34"/>
        <end position="112"/>
    </location>
</feature>
<accession>A0A803Q8I9</accession>
<feature type="region of interest" description="Disordered" evidence="1">
    <location>
        <begin position="1"/>
        <end position="22"/>
    </location>
</feature>
<dbReference type="AlphaFoldDB" id="A0A803Q8I9"/>
<dbReference type="EMBL" id="UZAU01000709">
    <property type="status" value="NOT_ANNOTATED_CDS"/>
    <property type="molecule type" value="Genomic_DNA"/>
</dbReference>
<reference evidence="3" key="2">
    <citation type="submission" date="2021-03" db="UniProtKB">
        <authorList>
            <consortium name="EnsemblPlants"/>
        </authorList>
    </citation>
    <scope>IDENTIFICATION</scope>
</reference>
<name>A0A803Q8I9_CANSA</name>
<protein>
    <recommendedName>
        <fullName evidence="2">Retrovirus-related Pol polyprotein from transposon TNT 1-94-like beta-barrel domain-containing protein</fullName>
    </recommendedName>
</protein>
<feature type="region of interest" description="Disordered" evidence="1">
    <location>
        <begin position="287"/>
        <end position="315"/>
    </location>
</feature>
<reference evidence="3" key="1">
    <citation type="submission" date="2018-11" db="EMBL/GenBank/DDBJ databases">
        <authorList>
            <person name="Grassa J C."/>
        </authorList>
    </citation>
    <scope>NUCLEOTIDE SEQUENCE [LARGE SCALE GENOMIC DNA]</scope>
</reference>
<dbReference type="Gramene" id="evm.model.08.1390">
    <property type="protein sequence ID" value="cds.evm.model.08.1390"/>
    <property type="gene ID" value="evm.TU.08.1390"/>
</dbReference>
<evidence type="ECO:0000313" key="3">
    <source>
        <dbReference type="EnsemblPlants" id="cds.evm.model.08.1390"/>
    </source>
</evidence>